<dbReference type="Pfam" id="PF13302">
    <property type="entry name" value="Acetyltransf_3"/>
    <property type="match status" value="1"/>
</dbReference>
<keyword evidence="3" id="KW-1185">Reference proteome</keyword>
<dbReference type="PANTHER" id="PTHR43792:SF16">
    <property type="entry name" value="N-ACETYLTRANSFERASE DOMAIN-CONTAINING PROTEIN"/>
    <property type="match status" value="1"/>
</dbReference>
<evidence type="ECO:0000313" key="2">
    <source>
        <dbReference type="EMBL" id="PQJ11939.1"/>
    </source>
</evidence>
<dbReference type="SUPFAM" id="SSF55729">
    <property type="entry name" value="Acyl-CoA N-acyltransferases (Nat)"/>
    <property type="match status" value="1"/>
</dbReference>
<dbReference type="InterPro" id="IPR051531">
    <property type="entry name" value="N-acetyltransferase"/>
</dbReference>
<name>A0A2S7SYD8_9BACT</name>
<dbReference type="GO" id="GO:0016747">
    <property type="term" value="F:acyltransferase activity, transferring groups other than amino-acyl groups"/>
    <property type="evidence" value="ECO:0007669"/>
    <property type="project" value="InterPro"/>
</dbReference>
<dbReference type="InterPro" id="IPR016181">
    <property type="entry name" value="Acyl_CoA_acyltransferase"/>
</dbReference>
<gene>
    <name evidence="2" type="ORF">CJD36_009105</name>
</gene>
<dbReference type="Proteomes" id="UP000239872">
    <property type="component" value="Unassembled WGS sequence"/>
</dbReference>
<proteinExistence type="predicted"/>
<comment type="caution">
    <text evidence="2">The sequence shown here is derived from an EMBL/GenBank/DDBJ whole genome shotgun (WGS) entry which is preliminary data.</text>
</comment>
<organism evidence="2 3">
    <name type="scientific">Flavipsychrobacter stenotrophus</name>
    <dbReference type="NCBI Taxonomy" id="2077091"/>
    <lineage>
        <taxon>Bacteria</taxon>
        <taxon>Pseudomonadati</taxon>
        <taxon>Bacteroidota</taxon>
        <taxon>Chitinophagia</taxon>
        <taxon>Chitinophagales</taxon>
        <taxon>Chitinophagaceae</taxon>
        <taxon>Flavipsychrobacter</taxon>
    </lineage>
</organism>
<accession>A0A2S7SYD8</accession>
<evidence type="ECO:0000259" key="1">
    <source>
        <dbReference type="PROSITE" id="PS51186"/>
    </source>
</evidence>
<evidence type="ECO:0000313" key="3">
    <source>
        <dbReference type="Proteomes" id="UP000239872"/>
    </source>
</evidence>
<dbReference type="PANTHER" id="PTHR43792">
    <property type="entry name" value="GNAT FAMILY, PUTATIVE (AFU_ORTHOLOGUE AFUA_3G00765)-RELATED-RELATED"/>
    <property type="match status" value="1"/>
</dbReference>
<dbReference type="PROSITE" id="PS51186">
    <property type="entry name" value="GNAT"/>
    <property type="match status" value="1"/>
</dbReference>
<dbReference type="EMBL" id="PPSL01000002">
    <property type="protein sequence ID" value="PQJ11939.1"/>
    <property type="molecule type" value="Genomic_DNA"/>
</dbReference>
<keyword evidence="2" id="KW-0808">Transferase</keyword>
<sequence>MNVFIETERLIIRPLLATDCEGMFEMDSDPEVHRYVGNEPVKNVARIKEVIGMVRQQYEDFGIGRWAVIEKATNDFAGWTGFKYMTGPINKHSNFYDFGYRLARRFWGMGYATEAGKAALDYGIQTLNFKDIYAMTDIDNAASRRVLEKLGFNHIETFNYDAEPNWRTEGQPTTGYKWVGKF</sequence>
<dbReference type="RefSeq" id="WP_105038819.1">
    <property type="nucleotide sequence ID" value="NZ_PPSL01000002.1"/>
</dbReference>
<feature type="domain" description="N-acetyltransferase" evidence="1">
    <location>
        <begin position="10"/>
        <end position="174"/>
    </location>
</feature>
<protein>
    <submittedName>
        <fullName evidence="2">GNAT family N-acetyltransferase</fullName>
    </submittedName>
</protein>
<dbReference type="OrthoDB" id="9788916at2"/>
<dbReference type="AlphaFoldDB" id="A0A2S7SYD8"/>
<dbReference type="InterPro" id="IPR000182">
    <property type="entry name" value="GNAT_dom"/>
</dbReference>
<dbReference type="Gene3D" id="3.40.630.30">
    <property type="match status" value="1"/>
</dbReference>
<reference evidence="2 3" key="1">
    <citation type="submission" date="2018-01" db="EMBL/GenBank/DDBJ databases">
        <title>A novel member of the phylum Bacteroidetes isolated from glacier ice.</title>
        <authorList>
            <person name="Liu Q."/>
            <person name="Xin Y.-H."/>
        </authorList>
    </citation>
    <scope>NUCLEOTIDE SEQUENCE [LARGE SCALE GENOMIC DNA]</scope>
    <source>
        <strain evidence="2 3">RB1R16</strain>
    </source>
</reference>